<dbReference type="InterPro" id="IPR011765">
    <property type="entry name" value="Pept_M16_N"/>
</dbReference>
<sequence>MKVILDVDHSAPVISTQLWVETGSIHEGEFAGGGISHLLEHMVFKGTKSFSGSELSEVVQAAGGEWNAYTTFARTVYYIDGPCESAEVFLQCLTEMVFHPAFPEDEFEKEKDVIRREIEMGEDDPDDQTSRLLYSTVFGNDPRKYPVIGFVELFNELTHADMCQYHADRYTPENAFLSISGSFEIAAMIELLESLLADVPRRFTKAAEVVGEPKQLGARVRRKQFAVPSSKFALAWQTPSIDHDDAPALDLLATIFGAGRSSRLYQNLREKLGLCHHIGAWCSQPPKLPGMFAMSAVVDHSKREQLREAVLDQVQLLLSENLSGEIEKAVRMALSSQFSTLTTASGRSSDLASNWHEARSLDFTRDYVKSLSEVTAGDLRRVAEKYLVASNCTEVSLDPLGAEENLGADKKVVERGAIETVSLDNGLRLILCQDARVPQVYMTYACQAGLLTEIEANAGINALLATVMTKGTVSRSAEEIALTMDSMGASYSISAGNNTTMASAKCLSPDLGKTLGLLADMIINPALPSAAIEREKETQLAALREQANDPMSSAFREARAKLFGATGYGLHSLGTESSIIDLDRMSLSAHHSLYFRAENSVISIFGDIDRDEAIAQVVEHFAAMPSGKMPELDLQPVREGGEVGITLDKQQAVLVIAYPGVGVGSTHADALELIHEYCSDMAGPLFTRIREELGLAYYVSATQFHGVHAGMFAFYMGTSPDQIELARTELCEQINLIAEQGIPDDELENVKTTWLASNALANQKNSSIGRGCAIDSLLGLGVDYHQEKPARIKAITAEQIRQTAQHIFAETTPVSVTVMP</sequence>
<keyword evidence="5" id="KW-1185">Reference proteome</keyword>
<accession>A0A8J7MFJ9</accession>
<evidence type="ECO:0000259" key="2">
    <source>
        <dbReference type="Pfam" id="PF00675"/>
    </source>
</evidence>
<dbReference type="Gene3D" id="3.30.830.10">
    <property type="entry name" value="Metalloenzyme, LuxS/M16 peptidase-like"/>
    <property type="match status" value="4"/>
</dbReference>
<comment type="caution">
    <text evidence="4">The sequence shown here is derived from an EMBL/GenBank/DDBJ whole genome shotgun (WGS) entry which is preliminary data.</text>
</comment>
<dbReference type="Proteomes" id="UP000624703">
    <property type="component" value="Unassembled WGS sequence"/>
</dbReference>
<feature type="domain" description="Peptidase M16 C-terminal" evidence="3">
    <location>
        <begin position="157"/>
        <end position="323"/>
    </location>
</feature>
<reference evidence="4" key="1">
    <citation type="submission" date="2021-01" db="EMBL/GenBank/DDBJ databases">
        <title>Modified the classification status of verrucomicrobia.</title>
        <authorList>
            <person name="Feng X."/>
        </authorList>
    </citation>
    <scope>NUCLEOTIDE SEQUENCE</scope>
    <source>
        <strain evidence="4">_KCTC 22039</strain>
    </source>
</reference>
<dbReference type="InterPro" id="IPR011249">
    <property type="entry name" value="Metalloenz_LuxS/M16"/>
</dbReference>
<feature type="domain" description="Peptidase M16 N-terminal" evidence="2">
    <location>
        <begin position="3"/>
        <end position="148"/>
    </location>
</feature>
<evidence type="ECO:0000313" key="5">
    <source>
        <dbReference type="Proteomes" id="UP000624703"/>
    </source>
</evidence>
<dbReference type="Pfam" id="PF05193">
    <property type="entry name" value="Peptidase_M16_C"/>
    <property type="match status" value="2"/>
</dbReference>
<feature type="domain" description="Peptidase M16 C-terminal" evidence="3">
    <location>
        <begin position="582"/>
        <end position="752"/>
    </location>
</feature>
<gene>
    <name evidence="4" type="ORF">JIN82_11895</name>
</gene>
<dbReference type="InterPro" id="IPR007863">
    <property type="entry name" value="Peptidase_M16_C"/>
</dbReference>
<protein>
    <submittedName>
        <fullName evidence="4">Insulinase family protein</fullName>
    </submittedName>
</protein>
<dbReference type="Pfam" id="PF00675">
    <property type="entry name" value="Peptidase_M16"/>
    <property type="match status" value="2"/>
</dbReference>
<comment type="similarity">
    <text evidence="1">Belongs to the peptidase M16 family.</text>
</comment>
<dbReference type="AlphaFoldDB" id="A0A8J7MFJ9"/>
<evidence type="ECO:0000259" key="3">
    <source>
        <dbReference type="Pfam" id="PF05193"/>
    </source>
</evidence>
<feature type="domain" description="Peptidase M16 N-terminal" evidence="2">
    <location>
        <begin position="436"/>
        <end position="574"/>
    </location>
</feature>
<dbReference type="GO" id="GO:0046872">
    <property type="term" value="F:metal ion binding"/>
    <property type="evidence" value="ECO:0007669"/>
    <property type="project" value="InterPro"/>
</dbReference>
<dbReference type="EMBL" id="JAENIM010000041">
    <property type="protein sequence ID" value="MBK1791855.1"/>
    <property type="molecule type" value="Genomic_DNA"/>
</dbReference>
<dbReference type="PANTHER" id="PTHR11851:SF49">
    <property type="entry name" value="MITOCHONDRIAL-PROCESSING PEPTIDASE SUBUNIT ALPHA"/>
    <property type="match status" value="1"/>
</dbReference>
<organism evidence="4 5">
    <name type="scientific">Persicirhabdus sediminis</name>
    <dbReference type="NCBI Taxonomy" id="454144"/>
    <lineage>
        <taxon>Bacteria</taxon>
        <taxon>Pseudomonadati</taxon>
        <taxon>Verrucomicrobiota</taxon>
        <taxon>Verrucomicrobiia</taxon>
        <taxon>Verrucomicrobiales</taxon>
        <taxon>Verrucomicrobiaceae</taxon>
        <taxon>Persicirhabdus</taxon>
    </lineage>
</organism>
<evidence type="ECO:0000256" key="1">
    <source>
        <dbReference type="ARBA" id="ARBA00007261"/>
    </source>
</evidence>
<dbReference type="PANTHER" id="PTHR11851">
    <property type="entry name" value="METALLOPROTEASE"/>
    <property type="match status" value="1"/>
</dbReference>
<name>A0A8J7MFJ9_9BACT</name>
<proteinExistence type="inferred from homology"/>
<evidence type="ECO:0000313" key="4">
    <source>
        <dbReference type="EMBL" id="MBK1791855.1"/>
    </source>
</evidence>
<dbReference type="RefSeq" id="WP_200311867.1">
    <property type="nucleotide sequence ID" value="NZ_JAENIM010000041.1"/>
</dbReference>
<dbReference type="InterPro" id="IPR050361">
    <property type="entry name" value="MPP/UQCRC_Complex"/>
</dbReference>
<dbReference type="SUPFAM" id="SSF63411">
    <property type="entry name" value="LuxS/MPP-like metallohydrolase"/>
    <property type="match status" value="4"/>
</dbReference>